<keyword evidence="2" id="KW-0808">Transferase</keyword>
<reference evidence="2 3" key="1">
    <citation type="submission" date="2018-08" db="EMBL/GenBank/DDBJ databases">
        <title>A genome reference for cultivated species of the human gut microbiota.</title>
        <authorList>
            <person name="Zou Y."/>
            <person name="Xue W."/>
            <person name="Luo G."/>
        </authorList>
    </citation>
    <scope>NUCLEOTIDE SEQUENCE [LARGE SCALE GENOMIC DNA]</scope>
    <source>
        <strain evidence="2 3">AF24-29</strain>
    </source>
</reference>
<dbReference type="GeneID" id="83016433"/>
<name>A0A412FS87_9FIRM</name>
<accession>A0A412FS87</accession>
<organism evidence="2 3">
    <name type="scientific">Holdemania filiformis</name>
    <dbReference type="NCBI Taxonomy" id="61171"/>
    <lineage>
        <taxon>Bacteria</taxon>
        <taxon>Bacillati</taxon>
        <taxon>Bacillota</taxon>
        <taxon>Erysipelotrichia</taxon>
        <taxon>Erysipelotrichales</taxon>
        <taxon>Erysipelotrichaceae</taxon>
        <taxon>Holdemania</taxon>
    </lineage>
</organism>
<dbReference type="InterPro" id="IPR001173">
    <property type="entry name" value="Glyco_trans_2-like"/>
</dbReference>
<dbReference type="CDD" id="cd00761">
    <property type="entry name" value="Glyco_tranf_GTA_type"/>
    <property type="match status" value="1"/>
</dbReference>
<dbReference type="InterPro" id="IPR029044">
    <property type="entry name" value="Nucleotide-diphossugar_trans"/>
</dbReference>
<sequence>MYKKNEKLLTIIIPCFNAEKYFERCALSLEKVNSDNVLILFINDGSTDTTQELIKCWIKKHTNGYLINKENGGYSSAINTGLDNCNSEYVMFLGVDDELDSEGINNICIHLKKNKPDILAFSTKKIYDDSNKNMMKFEIDSITNFKNPGIYIYDIYTLYKKLGKDALILFVRDTSRCFKMDTIGKTRYFGKTGISADGCFSSIVACKSKSFEFMNDVCYFWHLHEDSLSGRKKTIEKIEEELCVWTEFFTWITTSSQTKNIPDPIIDYLFIYKELIDVLYREGRTEFATKHEIHLKKFMIKILNNHTISAKSRVKIKYPGIYKVYMNARGIIIG</sequence>
<gene>
    <name evidence="2" type="ORF">DWY25_13610</name>
</gene>
<dbReference type="RefSeq" id="WP_117895692.1">
    <property type="nucleotide sequence ID" value="NZ_CABJCV010000019.1"/>
</dbReference>
<dbReference type="EMBL" id="QRUP01000019">
    <property type="protein sequence ID" value="RGR70976.1"/>
    <property type="molecule type" value="Genomic_DNA"/>
</dbReference>
<evidence type="ECO:0000259" key="1">
    <source>
        <dbReference type="Pfam" id="PF00535"/>
    </source>
</evidence>
<feature type="domain" description="Glycosyltransferase 2-like" evidence="1">
    <location>
        <begin position="10"/>
        <end position="145"/>
    </location>
</feature>
<dbReference type="Proteomes" id="UP000284178">
    <property type="component" value="Unassembled WGS sequence"/>
</dbReference>
<comment type="caution">
    <text evidence="2">The sequence shown here is derived from an EMBL/GenBank/DDBJ whole genome shotgun (WGS) entry which is preliminary data.</text>
</comment>
<evidence type="ECO:0000313" key="2">
    <source>
        <dbReference type="EMBL" id="RGR70976.1"/>
    </source>
</evidence>
<dbReference type="Pfam" id="PF00535">
    <property type="entry name" value="Glycos_transf_2"/>
    <property type="match status" value="1"/>
</dbReference>
<dbReference type="SUPFAM" id="SSF53448">
    <property type="entry name" value="Nucleotide-diphospho-sugar transferases"/>
    <property type="match status" value="1"/>
</dbReference>
<proteinExistence type="predicted"/>
<dbReference type="PANTHER" id="PTHR22916:SF3">
    <property type="entry name" value="UDP-GLCNAC:BETAGAL BETA-1,3-N-ACETYLGLUCOSAMINYLTRANSFERASE-LIKE PROTEIN 1"/>
    <property type="match status" value="1"/>
</dbReference>
<keyword evidence="3" id="KW-1185">Reference proteome</keyword>
<evidence type="ECO:0000313" key="3">
    <source>
        <dbReference type="Proteomes" id="UP000284178"/>
    </source>
</evidence>
<dbReference type="GO" id="GO:0016758">
    <property type="term" value="F:hexosyltransferase activity"/>
    <property type="evidence" value="ECO:0007669"/>
    <property type="project" value="UniProtKB-ARBA"/>
</dbReference>
<dbReference type="PANTHER" id="PTHR22916">
    <property type="entry name" value="GLYCOSYLTRANSFERASE"/>
    <property type="match status" value="1"/>
</dbReference>
<dbReference type="AlphaFoldDB" id="A0A412FS87"/>
<protein>
    <submittedName>
        <fullName evidence="2">Glycosyltransferase family 2 protein</fullName>
    </submittedName>
</protein>
<dbReference type="Gene3D" id="3.90.550.10">
    <property type="entry name" value="Spore Coat Polysaccharide Biosynthesis Protein SpsA, Chain A"/>
    <property type="match status" value="1"/>
</dbReference>